<accession>A0ABW4Q9T1</accession>
<dbReference type="Pfam" id="PF11188">
    <property type="entry name" value="DUF2975"/>
    <property type="match status" value="1"/>
</dbReference>
<organism evidence="2 3">
    <name type="scientific">Arthrobacter flavus</name>
    <dbReference type="NCBI Taxonomy" id="95172"/>
    <lineage>
        <taxon>Bacteria</taxon>
        <taxon>Bacillati</taxon>
        <taxon>Actinomycetota</taxon>
        <taxon>Actinomycetes</taxon>
        <taxon>Micrococcales</taxon>
        <taxon>Micrococcaceae</taxon>
        <taxon>Arthrobacter</taxon>
    </lineage>
</organism>
<feature type="transmembrane region" description="Helical" evidence="1">
    <location>
        <begin position="12"/>
        <end position="36"/>
    </location>
</feature>
<evidence type="ECO:0000256" key="1">
    <source>
        <dbReference type="SAM" id="Phobius"/>
    </source>
</evidence>
<dbReference type="EMBL" id="JBHUGA010000052">
    <property type="protein sequence ID" value="MFD1847468.1"/>
    <property type="molecule type" value="Genomic_DNA"/>
</dbReference>
<comment type="caution">
    <text evidence="2">The sequence shown here is derived from an EMBL/GenBank/DDBJ whole genome shotgun (WGS) entry which is preliminary data.</text>
</comment>
<dbReference type="Proteomes" id="UP001597307">
    <property type="component" value="Unassembled WGS sequence"/>
</dbReference>
<keyword evidence="1" id="KW-0812">Transmembrane</keyword>
<dbReference type="RefSeq" id="WP_343879536.1">
    <property type="nucleotide sequence ID" value="NZ_BAAAIJ010000036.1"/>
</dbReference>
<dbReference type="InterPro" id="IPR021354">
    <property type="entry name" value="DUF2975"/>
</dbReference>
<feature type="transmembrane region" description="Helical" evidence="1">
    <location>
        <begin position="92"/>
        <end position="115"/>
    </location>
</feature>
<keyword evidence="1" id="KW-1133">Transmembrane helix</keyword>
<protein>
    <submittedName>
        <fullName evidence="2">DUF2975 domain-containing protein</fullName>
    </submittedName>
</protein>
<reference evidence="3" key="1">
    <citation type="journal article" date="2019" name="Int. J. Syst. Evol. Microbiol.">
        <title>The Global Catalogue of Microorganisms (GCM) 10K type strain sequencing project: providing services to taxonomists for standard genome sequencing and annotation.</title>
        <authorList>
            <consortium name="The Broad Institute Genomics Platform"/>
            <consortium name="The Broad Institute Genome Sequencing Center for Infectious Disease"/>
            <person name="Wu L."/>
            <person name="Ma J."/>
        </authorList>
    </citation>
    <scope>NUCLEOTIDE SEQUENCE [LARGE SCALE GENOMIC DNA]</scope>
    <source>
        <strain evidence="3">JCM 11496</strain>
    </source>
</reference>
<sequence>MEYPPKHVGPTTILVTRAALALLLIAVVVGQIAVFITAQSLASTYPEFANLQVPLVTAGVIFGVCVQVILVITGILVGYIQDGRIFGSSSLRLVDIMAGTLAVATVIVVSTLFLIPGPPALGLLLLGSALVGATFTLLLLVLRSLLHRAAFMRVELDEVV</sequence>
<keyword evidence="1" id="KW-0472">Membrane</keyword>
<proteinExistence type="predicted"/>
<evidence type="ECO:0000313" key="2">
    <source>
        <dbReference type="EMBL" id="MFD1847468.1"/>
    </source>
</evidence>
<feature type="transmembrane region" description="Helical" evidence="1">
    <location>
        <begin position="56"/>
        <end position="80"/>
    </location>
</feature>
<feature type="transmembrane region" description="Helical" evidence="1">
    <location>
        <begin position="121"/>
        <end position="142"/>
    </location>
</feature>
<keyword evidence="3" id="KW-1185">Reference proteome</keyword>
<gene>
    <name evidence="2" type="ORF">ACFSFX_12785</name>
</gene>
<evidence type="ECO:0000313" key="3">
    <source>
        <dbReference type="Proteomes" id="UP001597307"/>
    </source>
</evidence>
<name>A0ABW4Q9T1_9MICC</name>